<evidence type="ECO:0000313" key="2">
    <source>
        <dbReference type="Proteomes" id="UP000024635"/>
    </source>
</evidence>
<comment type="caution">
    <text evidence="1">The sequence shown here is derived from an EMBL/GenBank/DDBJ whole genome shotgun (WGS) entry which is preliminary data.</text>
</comment>
<dbReference type="AlphaFoldDB" id="A0A016WVR2"/>
<organism evidence="1 2">
    <name type="scientific">Ancylostoma ceylanicum</name>
    <dbReference type="NCBI Taxonomy" id="53326"/>
    <lineage>
        <taxon>Eukaryota</taxon>
        <taxon>Metazoa</taxon>
        <taxon>Ecdysozoa</taxon>
        <taxon>Nematoda</taxon>
        <taxon>Chromadorea</taxon>
        <taxon>Rhabditida</taxon>
        <taxon>Rhabditina</taxon>
        <taxon>Rhabditomorpha</taxon>
        <taxon>Strongyloidea</taxon>
        <taxon>Ancylostomatidae</taxon>
        <taxon>Ancylostomatinae</taxon>
        <taxon>Ancylostoma</taxon>
    </lineage>
</organism>
<name>A0A016WVR2_9BILA</name>
<dbReference type="EMBL" id="JARK01000104">
    <property type="protein sequence ID" value="EYC43083.1"/>
    <property type="molecule type" value="Genomic_DNA"/>
</dbReference>
<accession>A0A016WVR2</accession>
<sequence>MGDERKKLHNADTLDKVMGTQVDIFQLLNIFGEQAMRAMPLRSKKEIERLRNDIIDDESAKASIFQIGTVS</sequence>
<protein>
    <submittedName>
        <fullName evidence="1">Uncharacterized protein</fullName>
    </submittedName>
</protein>
<dbReference type="OrthoDB" id="10347289at2759"/>
<dbReference type="Proteomes" id="UP000024635">
    <property type="component" value="Unassembled WGS sequence"/>
</dbReference>
<evidence type="ECO:0000313" key="1">
    <source>
        <dbReference type="EMBL" id="EYC43083.1"/>
    </source>
</evidence>
<reference evidence="2" key="1">
    <citation type="journal article" date="2015" name="Nat. Genet.">
        <title>The genome and transcriptome of the zoonotic hookworm Ancylostoma ceylanicum identify infection-specific gene families.</title>
        <authorList>
            <person name="Schwarz E.M."/>
            <person name="Hu Y."/>
            <person name="Antoshechkin I."/>
            <person name="Miller M.M."/>
            <person name="Sternberg P.W."/>
            <person name="Aroian R.V."/>
        </authorList>
    </citation>
    <scope>NUCLEOTIDE SEQUENCE</scope>
    <source>
        <strain evidence="2">HY135</strain>
    </source>
</reference>
<gene>
    <name evidence="1" type="primary">Acey_s0504.g2649</name>
    <name evidence="1" type="ORF">Y032_0504g2649</name>
</gene>
<keyword evidence="2" id="KW-1185">Reference proteome</keyword>
<proteinExistence type="predicted"/>